<protein>
    <submittedName>
        <fullName evidence="1">Uncharacterized protein</fullName>
    </submittedName>
</protein>
<dbReference type="Proteomes" id="UP001501410">
    <property type="component" value="Unassembled WGS sequence"/>
</dbReference>
<comment type="caution">
    <text evidence="1">The sequence shown here is derived from an EMBL/GenBank/DDBJ whole genome shotgun (WGS) entry which is preliminary data.</text>
</comment>
<dbReference type="EMBL" id="BAABEZ010000024">
    <property type="protein sequence ID" value="GAA4457904.1"/>
    <property type="molecule type" value="Genomic_DNA"/>
</dbReference>
<evidence type="ECO:0000313" key="2">
    <source>
        <dbReference type="Proteomes" id="UP001501410"/>
    </source>
</evidence>
<gene>
    <name evidence="1" type="ORF">GCM10023092_25350</name>
</gene>
<organism evidence="1 2">
    <name type="scientific">Rurimicrobium arvi</name>
    <dbReference type="NCBI Taxonomy" id="2049916"/>
    <lineage>
        <taxon>Bacteria</taxon>
        <taxon>Pseudomonadati</taxon>
        <taxon>Bacteroidota</taxon>
        <taxon>Chitinophagia</taxon>
        <taxon>Chitinophagales</taxon>
        <taxon>Chitinophagaceae</taxon>
        <taxon>Rurimicrobium</taxon>
    </lineage>
</organism>
<reference evidence="2" key="1">
    <citation type="journal article" date="2019" name="Int. J. Syst. Evol. Microbiol.">
        <title>The Global Catalogue of Microorganisms (GCM) 10K type strain sequencing project: providing services to taxonomists for standard genome sequencing and annotation.</title>
        <authorList>
            <consortium name="The Broad Institute Genomics Platform"/>
            <consortium name="The Broad Institute Genome Sequencing Center for Infectious Disease"/>
            <person name="Wu L."/>
            <person name="Ma J."/>
        </authorList>
    </citation>
    <scope>NUCLEOTIDE SEQUENCE [LARGE SCALE GENOMIC DNA]</scope>
    <source>
        <strain evidence="2">JCM 31921</strain>
    </source>
</reference>
<name>A0ABP8N1D0_9BACT</name>
<proteinExistence type="predicted"/>
<evidence type="ECO:0000313" key="1">
    <source>
        <dbReference type="EMBL" id="GAA4457904.1"/>
    </source>
</evidence>
<keyword evidence="2" id="KW-1185">Reference proteome</keyword>
<sequence>MSFGHYLIVGHHKFYKEANLYIINNKDMHSNAALLAYASNSEIDLDQQRTHKNLISKSANLELVNQLAIFVKNLRERASKEISINASKEEKLKSWSFFLMDACHGLVKDFPDKSALVVIRKYDSKEDKMLTIASSNNITTLVTPKEEELIKQSFHQRYSLIRLSPTSKASLPLPSEGDKSEIVVKCINGEDGPNLSLYMAIKGENAEDLVDLILKFEVLDDFCIAIDEKYGNVHLPKGNNSKTATTNVDYMRG</sequence>
<accession>A0ABP8N1D0</accession>